<protein>
    <submittedName>
        <fullName evidence="1">Uncharacterized protein</fullName>
    </submittedName>
</protein>
<dbReference type="Proteomes" id="UP000828390">
    <property type="component" value="Unassembled WGS sequence"/>
</dbReference>
<dbReference type="EMBL" id="JAIWYP010000013">
    <property type="protein sequence ID" value="KAH3722205.1"/>
    <property type="molecule type" value="Genomic_DNA"/>
</dbReference>
<sequence>MGLQSVDTAVGLQSVDGSAIRRWVCNPLMGLQSVDGSAIRVDGSAIRRWVCNL</sequence>
<reference evidence="1" key="1">
    <citation type="journal article" date="2019" name="bioRxiv">
        <title>The Genome of the Zebra Mussel, Dreissena polymorpha: A Resource for Invasive Species Research.</title>
        <authorList>
            <person name="McCartney M.A."/>
            <person name="Auch B."/>
            <person name="Kono T."/>
            <person name="Mallez S."/>
            <person name="Zhang Y."/>
            <person name="Obille A."/>
            <person name="Becker A."/>
            <person name="Abrahante J.E."/>
            <person name="Garbe J."/>
            <person name="Badalamenti J.P."/>
            <person name="Herman A."/>
            <person name="Mangelson H."/>
            <person name="Liachko I."/>
            <person name="Sullivan S."/>
            <person name="Sone E.D."/>
            <person name="Koren S."/>
            <person name="Silverstein K.A.T."/>
            <person name="Beckman K.B."/>
            <person name="Gohl D.M."/>
        </authorList>
    </citation>
    <scope>NUCLEOTIDE SEQUENCE</scope>
    <source>
        <strain evidence="1">Duluth1</strain>
        <tissue evidence="1">Whole animal</tissue>
    </source>
</reference>
<dbReference type="AlphaFoldDB" id="A0A9D4CEU7"/>
<proteinExistence type="predicted"/>
<reference evidence="1" key="2">
    <citation type="submission" date="2020-11" db="EMBL/GenBank/DDBJ databases">
        <authorList>
            <person name="McCartney M.A."/>
            <person name="Auch B."/>
            <person name="Kono T."/>
            <person name="Mallez S."/>
            <person name="Becker A."/>
            <person name="Gohl D.M."/>
            <person name="Silverstein K.A.T."/>
            <person name="Koren S."/>
            <person name="Bechman K.B."/>
            <person name="Herman A."/>
            <person name="Abrahante J.E."/>
            <person name="Garbe J."/>
        </authorList>
    </citation>
    <scope>NUCLEOTIDE SEQUENCE</scope>
    <source>
        <strain evidence="1">Duluth1</strain>
        <tissue evidence="1">Whole animal</tissue>
    </source>
</reference>
<comment type="caution">
    <text evidence="1">The sequence shown here is derived from an EMBL/GenBank/DDBJ whole genome shotgun (WGS) entry which is preliminary data.</text>
</comment>
<name>A0A9D4CEU7_DREPO</name>
<accession>A0A9D4CEU7</accession>
<evidence type="ECO:0000313" key="2">
    <source>
        <dbReference type="Proteomes" id="UP000828390"/>
    </source>
</evidence>
<keyword evidence="2" id="KW-1185">Reference proteome</keyword>
<gene>
    <name evidence="1" type="ORF">DPMN_065160</name>
</gene>
<evidence type="ECO:0000313" key="1">
    <source>
        <dbReference type="EMBL" id="KAH3722205.1"/>
    </source>
</evidence>
<organism evidence="1 2">
    <name type="scientific">Dreissena polymorpha</name>
    <name type="common">Zebra mussel</name>
    <name type="synonym">Mytilus polymorpha</name>
    <dbReference type="NCBI Taxonomy" id="45954"/>
    <lineage>
        <taxon>Eukaryota</taxon>
        <taxon>Metazoa</taxon>
        <taxon>Spiralia</taxon>
        <taxon>Lophotrochozoa</taxon>
        <taxon>Mollusca</taxon>
        <taxon>Bivalvia</taxon>
        <taxon>Autobranchia</taxon>
        <taxon>Heteroconchia</taxon>
        <taxon>Euheterodonta</taxon>
        <taxon>Imparidentia</taxon>
        <taxon>Neoheterodontei</taxon>
        <taxon>Myida</taxon>
        <taxon>Dreissenoidea</taxon>
        <taxon>Dreissenidae</taxon>
        <taxon>Dreissena</taxon>
    </lineage>
</organism>